<evidence type="ECO:0000259" key="7">
    <source>
        <dbReference type="Pfam" id="PF00696"/>
    </source>
</evidence>
<keyword evidence="4 6" id="KW-0418">Kinase</keyword>
<dbReference type="GO" id="GO:0019546">
    <property type="term" value="P:L-arginine deiminase pathway"/>
    <property type="evidence" value="ECO:0007669"/>
    <property type="project" value="TreeGrafter"/>
</dbReference>
<dbReference type="RefSeq" id="WP_169604987.1">
    <property type="nucleotide sequence ID" value="NZ_CP051481.1"/>
</dbReference>
<dbReference type="EMBL" id="CP051481">
    <property type="protein sequence ID" value="QJG66936.1"/>
    <property type="molecule type" value="Genomic_DNA"/>
</dbReference>
<gene>
    <name evidence="8" type="ORF">HGG69_01195</name>
</gene>
<organism evidence="8 9">
    <name type="scientific">Mycoplasma phocoenae</name>
    <dbReference type="NCBI Taxonomy" id="754517"/>
    <lineage>
        <taxon>Bacteria</taxon>
        <taxon>Bacillati</taxon>
        <taxon>Mycoplasmatota</taxon>
        <taxon>Mollicutes</taxon>
        <taxon>Mycoplasmataceae</taxon>
        <taxon>Mycoplasma</taxon>
    </lineage>
</organism>
<dbReference type="Pfam" id="PF00696">
    <property type="entry name" value="AA_kinase"/>
    <property type="match status" value="1"/>
</dbReference>
<protein>
    <recommendedName>
        <fullName evidence="2 6">Carbamate kinase</fullName>
    </recommendedName>
</protein>
<evidence type="ECO:0000256" key="6">
    <source>
        <dbReference type="PIRNR" id="PIRNR000723"/>
    </source>
</evidence>
<dbReference type="PRINTS" id="PR01469">
    <property type="entry name" value="CARBMTKINASE"/>
</dbReference>
<keyword evidence="3 6" id="KW-0808">Transferase</keyword>
<evidence type="ECO:0000256" key="4">
    <source>
        <dbReference type="ARBA" id="ARBA00022777"/>
    </source>
</evidence>
<dbReference type="InterPro" id="IPR003964">
    <property type="entry name" value="Carb_kinase"/>
</dbReference>
<dbReference type="KEGG" id="mphe:HGG69_01195"/>
<dbReference type="CDD" id="cd04235">
    <property type="entry name" value="AAK_CK"/>
    <property type="match status" value="1"/>
</dbReference>
<dbReference type="FunFam" id="3.40.1160.10:FF:000007">
    <property type="entry name" value="Carbamate kinase"/>
    <property type="match status" value="1"/>
</dbReference>
<dbReference type="PIRSF" id="PIRSF000723">
    <property type="entry name" value="Carbamate_kin"/>
    <property type="match status" value="1"/>
</dbReference>
<dbReference type="NCBIfam" id="NF009007">
    <property type="entry name" value="PRK12352.1"/>
    <property type="match status" value="1"/>
</dbReference>
<evidence type="ECO:0000256" key="3">
    <source>
        <dbReference type="ARBA" id="ARBA00022679"/>
    </source>
</evidence>
<comment type="catalytic activity">
    <reaction evidence="5">
        <text>hydrogencarbonate + NH4(+) + ATP = carbamoyl phosphate + ADP + H2O + H(+)</text>
        <dbReference type="Rhea" id="RHEA:10152"/>
        <dbReference type="ChEBI" id="CHEBI:15377"/>
        <dbReference type="ChEBI" id="CHEBI:15378"/>
        <dbReference type="ChEBI" id="CHEBI:17544"/>
        <dbReference type="ChEBI" id="CHEBI:28938"/>
        <dbReference type="ChEBI" id="CHEBI:30616"/>
        <dbReference type="ChEBI" id="CHEBI:58228"/>
        <dbReference type="ChEBI" id="CHEBI:456216"/>
        <dbReference type="EC" id="2.7.2.2"/>
    </reaction>
</comment>
<dbReference type="SUPFAM" id="SSF53633">
    <property type="entry name" value="Carbamate kinase-like"/>
    <property type="match status" value="1"/>
</dbReference>
<accession>A0A858U882</accession>
<evidence type="ECO:0000313" key="9">
    <source>
        <dbReference type="Proteomes" id="UP000501060"/>
    </source>
</evidence>
<dbReference type="Gene3D" id="3.40.1160.10">
    <property type="entry name" value="Acetylglutamate kinase-like"/>
    <property type="match status" value="1"/>
</dbReference>
<sequence length="310" mass="32882">MSRIVIALGGNALGNNPSEQKELVKLPAKKIAELVKAGHEVIIGHGNGPQVGMIFNGFVAAHEVNAKSPLVPLPESGAMSQGYIGYHMVSAISNAFKDENLTENEVLYILTQTIVDKNDKAFANPTKPIGPFFATREAAEEANPNSTIVEDAGRGFRKVVASPLPINFVGINQITKAIDNGATVVVGGGGGIPTIVDENGHIDGTDGVIDKDFALAKLASLAKADYFVVLTAIDNVMVNYNKPDQKALKQVTVSELNEYISQNQFAPGSMLPKVQAAIKFVEDGGKAAFIGDLKDLEDIINEKTGTKITK</sequence>
<evidence type="ECO:0000256" key="2">
    <source>
        <dbReference type="ARBA" id="ARBA00013070"/>
    </source>
</evidence>
<dbReference type="GO" id="GO:0008804">
    <property type="term" value="F:carbamate kinase activity"/>
    <property type="evidence" value="ECO:0007669"/>
    <property type="project" value="UniProtKB-EC"/>
</dbReference>
<feature type="domain" description="Aspartate/glutamate/uridylate kinase" evidence="7">
    <location>
        <begin position="3"/>
        <end position="291"/>
    </location>
</feature>
<dbReference type="InterPro" id="IPR036393">
    <property type="entry name" value="AceGlu_kinase-like_sf"/>
</dbReference>
<dbReference type="AlphaFoldDB" id="A0A858U882"/>
<dbReference type="PANTHER" id="PTHR30409">
    <property type="entry name" value="CARBAMATE KINASE"/>
    <property type="match status" value="1"/>
</dbReference>
<keyword evidence="9" id="KW-1185">Reference proteome</keyword>
<proteinExistence type="inferred from homology"/>
<dbReference type="InterPro" id="IPR001048">
    <property type="entry name" value="Asp/Glu/Uridylate_kinase"/>
</dbReference>
<reference evidence="8 9" key="1">
    <citation type="submission" date="2020-04" db="EMBL/GenBank/DDBJ databases">
        <title>Novel Mycoplasma species detected in Phocoena phocoena (harbor porpoise) from the USA.</title>
        <authorList>
            <person name="Volokhov D.V."/>
        </authorList>
    </citation>
    <scope>NUCLEOTIDE SEQUENCE [LARGE SCALE GENOMIC DNA]</scope>
    <source>
        <strain evidence="8 9">Phocoena C-264-GEN</strain>
    </source>
</reference>
<dbReference type="PANTHER" id="PTHR30409:SF1">
    <property type="entry name" value="CARBAMATE KINASE-RELATED"/>
    <property type="match status" value="1"/>
</dbReference>
<evidence type="ECO:0000313" key="8">
    <source>
        <dbReference type="EMBL" id="QJG66936.1"/>
    </source>
</evidence>
<evidence type="ECO:0000256" key="5">
    <source>
        <dbReference type="ARBA" id="ARBA00048467"/>
    </source>
</evidence>
<name>A0A858U882_9MOLU</name>
<evidence type="ECO:0000256" key="1">
    <source>
        <dbReference type="ARBA" id="ARBA00011066"/>
    </source>
</evidence>
<dbReference type="Proteomes" id="UP000501060">
    <property type="component" value="Chromosome"/>
</dbReference>
<comment type="similarity">
    <text evidence="1 6">Belongs to the carbamate kinase family.</text>
</comment>
<dbReference type="GO" id="GO:0005829">
    <property type="term" value="C:cytosol"/>
    <property type="evidence" value="ECO:0007669"/>
    <property type="project" value="TreeGrafter"/>
</dbReference>